<feature type="domain" description="MHD2" evidence="3">
    <location>
        <begin position="1071"/>
        <end position="1181"/>
    </location>
</feature>
<dbReference type="PROSITE" id="PS51259">
    <property type="entry name" value="MHD2"/>
    <property type="match status" value="1"/>
</dbReference>
<feature type="compositionally biased region" description="Polar residues" evidence="1">
    <location>
        <begin position="87"/>
        <end position="102"/>
    </location>
</feature>
<dbReference type="EMBL" id="BSDZ01000031">
    <property type="protein sequence ID" value="GLI66323.1"/>
    <property type="molecule type" value="Genomic_DNA"/>
</dbReference>
<organism evidence="4 5">
    <name type="scientific">Volvox africanus</name>
    <dbReference type="NCBI Taxonomy" id="51714"/>
    <lineage>
        <taxon>Eukaryota</taxon>
        <taxon>Viridiplantae</taxon>
        <taxon>Chlorophyta</taxon>
        <taxon>core chlorophytes</taxon>
        <taxon>Chlorophyceae</taxon>
        <taxon>CS clade</taxon>
        <taxon>Chlamydomonadales</taxon>
        <taxon>Volvocaceae</taxon>
        <taxon>Volvox</taxon>
    </lineage>
</organism>
<feature type="region of interest" description="Disordered" evidence="1">
    <location>
        <begin position="989"/>
        <end position="1021"/>
    </location>
</feature>
<name>A0ABQ5SA14_9CHLO</name>
<keyword evidence="5" id="KW-1185">Reference proteome</keyword>
<gene>
    <name evidence="4" type="ORF">VaNZ11_010102</name>
</gene>
<protein>
    <recommendedName>
        <fullName evidence="6">MHD2 domain-containing protein</fullName>
    </recommendedName>
</protein>
<feature type="domain" description="MHD1" evidence="2">
    <location>
        <begin position="749"/>
        <end position="901"/>
    </location>
</feature>
<proteinExistence type="predicted"/>
<evidence type="ECO:0000313" key="4">
    <source>
        <dbReference type="EMBL" id="GLI66323.1"/>
    </source>
</evidence>
<dbReference type="PANTHER" id="PTHR31280:SF2">
    <property type="entry name" value="PROTEIN UNC-13 HOMOLOG"/>
    <property type="match status" value="1"/>
</dbReference>
<evidence type="ECO:0000256" key="1">
    <source>
        <dbReference type="SAM" id="MobiDB-lite"/>
    </source>
</evidence>
<dbReference type="PANTHER" id="PTHR31280">
    <property type="entry name" value="PROTEIN UNC-13 HOMOLOG"/>
    <property type="match status" value="1"/>
</dbReference>
<evidence type="ECO:0008006" key="6">
    <source>
        <dbReference type="Google" id="ProtNLM"/>
    </source>
</evidence>
<feature type="region of interest" description="Disordered" evidence="1">
    <location>
        <begin position="76"/>
        <end position="190"/>
    </location>
</feature>
<dbReference type="InterPro" id="IPR014770">
    <property type="entry name" value="Munc13_1"/>
</dbReference>
<feature type="compositionally biased region" description="Gly residues" evidence="1">
    <location>
        <begin position="148"/>
        <end position="170"/>
    </location>
</feature>
<dbReference type="InterPro" id="IPR057984">
    <property type="entry name" value="PATROL1_C"/>
</dbReference>
<reference evidence="4 5" key="1">
    <citation type="journal article" date="2023" name="IScience">
        <title>Expanded male sex-determining region conserved during the evolution of homothallism in the green alga Volvox.</title>
        <authorList>
            <person name="Yamamoto K."/>
            <person name="Matsuzaki R."/>
            <person name="Mahakham W."/>
            <person name="Heman W."/>
            <person name="Sekimoto H."/>
            <person name="Kawachi M."/>
            <person name="Minakuchi Y."/>
            <person name="Toyoda A."/>
            <person name="Nozaki H."/>
        </authorList>
    </citation>
    <scope>NUCLEOTIDE SEQUENCE [LARGE SCALE GENOMIC DNA]</scope>
    <source>
        <strain evidence="4 5">NIES-4468</strain>
    </source>
</reference>
<dbReference type="Proteomes" id="UP001165090">
    <property type="component" value="Unassembled WGS sequence"/>
</dbReference>
<evidence type="ECO:0000313" key="5">
    <source>
        <dbReference type="Proteomes" id="UP001165090"/>
    </source>
</evidence>
<dbReference type="InterPro" id="IPR014772">
    <property type="entry name" value="Munc13_dom-2"/>
</dbReference>
<evidence type="ECO:0000259" key="3">
    <source>
        <dbReference type="PROSITE" id="PS51259"/>
    </source>
</evidence>
<dbReference type="PROSITE" id="PS51258">
    <property type="entry name" value="MHD1"/>
    <property type="match status" value="1"/>
</dbReference>
<feature type="compositionally biased region" description="Low complexity" evidence="1">
    <location>
        <begin position="106"/>
        <end position="115"/>
    </location>
</feature>
<sequence length="1235" mass="131040">MNRDVWSERRELLEYVLKEHARRGGRVVAAPQTSLYEPRVLDQLNITALVKQLQHGGILELARIMLPASPLSANGPGPGDLVPVNSRGPSGSVAGSSENPFGQTPAALSASASNGSLGGGGGENPFVQNPTGSRHAPHASGENPFSVTGGGGSGVSGGGVGGVGTSGSGGANPFHKPPARPSNGTISASDSAIFGKKKGSLNGGGAGGAAAGGASEPPVTALSTTTKLSYSTTASSSPQRNAAGLIDGSSRRRADVDGAAVGPRGEAADGAGWGPQQPPRLDLPQLETGQTDDQLRNLAYLLFAAVAGGTGNLQDNALLPLMRQQLLIDEAHAVDVSRVLKHLQPGGEPHLIDQPHPVFSGGDPGGAGGWRPSQRASLELLLRLISVVRPSDFEAVNPTKAFQGFLRWKDVTVAVLERQVATAVEAGWTGDNAQLKKMLARMHGAARRADVRGEADYDDDEYGEATRVFADVAGQLLAGCNTVLKFPWAVRVRLCEILVTALFDTLEAGIYIDEASLIVQFLDCVFFPALGLSPSASQAVNAWVHFSMYVGTGCKEQRLVKHLKQQIAKLATAAAEAPLRGSDTFGLALDGGPPPAEELLRDSALASQVANHIVEWVYGRLCSYHVAFPRGENLAALLDVFVFACKSRGDGPQRLAELLVEAVCKSATSSFQQQMRARMEPGAPNEARLLEMASIVHDIHDADANTFCPALAPHMPAALAVAAVQMHILYGQYLAPWLSIPKTISPAVLDVFRTANVLERRLVGPITAAGGGGVATSGLPPPAVADLLSSFRRWDLSSPLKAALLQWVEVQVSNMTTWTARALQTEKWKPMGSGPDAAHTSSAIEVSRMTMEALDALYGMDVPMPSEVPQALLEGIDAVMRKYVTHVNERLGALQRLIPPVPQPVRYKKDIAVKNEQAEREAGRNSVKGGKGKVTFLASVPTVESSPDFTNVSASLTAETLTAAACSLHFLYGRAETLVQVARERQLQSAAAHSLPPPQPASTAGSAKCSPAKSEGSSSIGEAPEPLLLARTALMTGMQYACRFLATRVVFWDQRTPWLELLYRHHVTLPASRIEPVLDGLHKVLAATCPGLPDAVRTAFAKHLMVASVQAAERILLDGGPCRWFMPADVQTIDQDMHKLRALFYAAGDGLDRELIDSELERVQRLLPLMRVEVGPLMDLLKTARTHGTAQLMAPSGGPGHVYDESTILRVLVHRPERNGSKMLKSSYKLPKKAK</sequence>
<feature type="region of interest" description="Disordered" evidence="1">
    <location>
        <begin position="204"/>
        <end position="281"/>
    </location>
</feature>
<dbReference type="InterPro" id="IPR008528">
    <property type="entry name" value="unc-13_homologue"/>
</dbReference>
<dbReference type="Pfam" id="PF25761">
    <property type="entry name" value="TPR_PATROL1"/>
    <property type="match status" value="1"/>
</dbReference>
<feature type="compositionally biased region" description="Low complexity" evidence="1">
    <location>
        <begin position="220"/>
        <end position="237"/>
    </location>
</feature>
<comment type="caution">
    <text evidence="4">The sequence shown here is derived from an EMBL/GenBank/DDBJ whole genome shotgun (WGS) entry which is preliminary data.</text>
</comment>
<evidence type="ECO:0000259" key="2">
    <source>
        <dbReference type="PROSITE" id="PS51258"/>
    </source>
</evidence>
<accession>A0ABQ5SA14</accession>